<organism evidence="2">
    <name type="scientific">human gut metagenome</name>
    <dbReference type="NCBI Taxonomy" id="408170"/>
    <lineage>
        <taxon>unclassified sequences</taxon>
        <taxon>metagenomes</taxon>
        <taxon>organismal metagenomes</taxon>
    </lineage>
</organism>
<evidence type="ECO:0000313" key="2">
    <source>
        <dbReference type="EMBL" id="EKC66120.1"/>
    </source>
</evidence>
<protein>
    <submittedName>
        <fullName evidence="2">Glutamine cyclotransferase-related protein</fullName>
    </submittedName>
</protein>
<dbReference type="GO" id="GO:0016740">
    <property type="term" value="F:transferase activity"/>
    <property type="evidence" value="ECO:0007669"/>
    <property type="project" value="UniProtKB-KW"/>
</dbReference>
<dbReference type="Gene3D" id="3.40.630.10">
    <property type="entry name" value="Zn peptidases"/>
    <property type="match status" value="1"/>
</dbReference>
<keyword evidence="2" id="KW-0808">Transferase</keyword>
<comment type="caution">
    <text evidence="2">The sequence shown here is derived from an EMBL/GenBank/DDBJ whole genome shotgun (WGS) entry which is preliminary data.</text>
</comment>
<name>K1TIM6_9ZZZZ</name>
<dbReference type="EMBL" id="AJWZ01004193">
    <property type="protein sequence ID" value="EKC66120.1"/>
    <property type="molecule type" value="Genomic_DNA"/>
</dbReference>
<dbReference type="InterPro" id="IPR007484">
    <property type="entry name" value="Peptidase_M28"/>
</dbReference>
<dbReference type="Pfam" id="PF04389">
    <property type="entry name" value="Peptidase_M28"/>
    <property type="match status" value="1"/>
</dbReference>
<reference evidence="2" key="1">
    <citation type="journal article" date="2013" name="Environ. Microbiol.">
        <title>Microbiota from the distal guts of lean and obese adolescents exhibit partial functional redundancy besides clear differences in community structure.</title>
        <authorList>
            <person name="Ferrer M."/>
            <person name="Ruiz A."/>
            <person name="Lanza F."/>
            <person name="Haange S.B."/>
            <person name="Oberbach A."/>
            <person name="Till H."/>
            <person name="Bargiela R."/>
            <person name="Campoy C."/>
            <person name="Segura M.T."/>
            <person name="Richter M."/>
            <person name="von Bergen M."/>
            <person name="Seifert J."/>
            <person name="Suarez A."/>
        </authorList>
    </citation>
    <scope>NUCLEOTIDE SEQUENCE</scope>
</reference>
<proteinExistence type="predicted"/>
<feature type="domain" description="Peptidase M28" evidence="1">
    <location>
        <begin position="15"/>
        <end position="106"/>
    </location>
</feature>
<dbReference type="AlphaFoldDB" id="K1TIM6"/>
<dbReference type="SUPFAM" id="SSF53187">
    <property type="entry name" value="Zn-dependent exopeptidases"/>
    <property type="match status" value="1"/>
</dbReference>
<sequence length="111" mass="12180">MVGGQGAKFYREGMSMQYAGGIVKKVWAAARQAGFGSYFPKSDGGMITDDHIPVNEKAKIPTVDVIAYYPDCQQSSFGPTWHTVSDDMAHLDKNVLKAVGQTMIQVLYTEE</sequence>
<gene>
    <name evidence="2" type="ORF">OBE_06112</name>
</gene>
<evidence type="ECO:0000259" key="1">
    <source>
        <dbReference type="Pfam" id="PF04389"/>
    </source>
</evidence>
<accession>K1TIM6</accession>